<evidence type="ECO:0000313" key="3">
    <source>
        <dbReference type="Proteomes" id="UP000547058"/>
    </source>
</evidence>
<dbReference type="Gene3D" id="3.10.450.50">
    <property type="match status" value="1"/>
</dbReference>
<dbReference type="AlphaFoldDB" id="A0A7W3IGI3"/>
<dbReference type="Proteomes" id="UP000547058">
    <property type="component" value="Unassembled WGS sequence"/>
</dbReference>
<organism evidence="2 3">
    <name type="scientific">Stenotrophomonas tumulicola</name>
    <dbReference type="NCBI Taxonomy" id="1685415"/>
    <lineage>
        <taxon>Bacteria</taxon>
        <taxon>Pseudomonadati</taxon>
        <taxon>Pseudomonadota</taxon>
        <taxon>Gammaproteobacteria</taxon>
        <taxon>Lysobacterales</taxon>
        <taxon>Lysobacteraceae</taxon>
        <taxon>Stenotrophomonas</taxon>
    </lineage>
</organism>
<keyword evidence="3" id="KW-1185">Reference proteome</keyword>
<sequence>MTVSLPTSIADYFSLSNGDAGVGVEDCFTDDALVADEHQQHRGTAAIQSWLDHTRAQYDFQTVPLRVFADGDRTVVHARVTGNFPGGEVELAFAFVLQAAKIRRLDIQ</sequence>
<feature type="domain" description="SnoaL-like" evidence="1">
    <location>
        <begin position="14"/>
        <end position="97"/>
    </location>
</feature>
<dbReference type="SUPFAM" id="SSF54427">
    <property type="entry name" value="NTF2-like"/>
    <property type="match status" value="1"/>
</dbReference>
<proteinExistence type="predicted"/>
<name>A0A7W3IGI3_9GAMM</name>
<dbReference type="RefSeq" id="WP_182338128.1">
    <property type="nucleotide sequence ID" value="NZ_JACGXS010000001.1"/>
</dbReference>
<gene>
    <name evidence="2" type="ORF">H4O11_03970</name>
</gene>
<accession>A0A7W3IGI3</accession>
<dbReference type="InterPro" id="IPR032710">
    <property type="entry name" value="NTF2-like_dom_sf"/>
</dbReference>
<dbReference type="InterPro" id="IPR037401">
    <property type="entry name" value="SnoaL-like"/>
</dbReference>
<reference evidence="2 3" key="1">
    <citation type="submission" date="2020-08" db="EMBL/GenBank/DDBJ databases">
        <title>Stenotrophomonas tumulicola JCM 30961.</title>
        <authorList>
            <person name="Deng Y."/>
        </authorList>
    </citation>
    <scope>NUCLEOTIDE SEQUENCE [LARGE SCALE GENOMIC DNA]</scope>
    <source>
        <strain evidence="2 3">JCM 30961</strain>
    </source>
</reference>
<evidence type="ECO:0000313" key="2">
    <source>
        <dbReference type="EMBL" id="MBA8680960.1"/>
    </source>
</evidence>
<dbReference type="Pfam" id="PF12680">
    <property type="entry name" value="SnoaL_2"/>
    <property type="match status" value="1"/>
</dbReference>
<dbReference type="EMBL" id="JACGXS010000001">
    <property type="protein sequence ID" value="MBA8680960.1"/>
    <property type="molecule type" value="Genomic_DNA"/>
</dbReference>
<comment type="caution">
    <text evidence="2">The sequence shown here is derived from an EMBL/GenBank/DDBJ whole genome shotgun (WGS) entry which is preliminary data.</text>
</comment>
<evidence type="ECO:0000259" key="1">
    <source>
        <dbReference type="Pfam" id="PF12680"/>
    </source>
</evidence>
<protein>
    <submittedName>
        <fullName evidence="2">Nuclear transport factor 2 family protein</fullName>
    </submittedName>
</protein>